<name>A0A0L0D833_THETB</name>
<evidence type="ECO:0000313" key="3">
    <source>
        <dbReference type="Proteomes" id="UP000054408"/>
    </source>
</evidence>
<dbReference type="Pfam" id="PF12937">
    <property type="entry name" value="F-box-like"/>
    <property type="match status" value="1"/>
</dbReference>
<dbReference type="InterPro" id="IPR001810">
    <property type="entry name" value="F-box_dom"/>
</dbReference>
<proteinExistence type="predicted"/>
<dbReference type="SUPFAM" id="SSF81383">
    <property type="entry name" value="F-box domain"/>
    <property type="match status" value="1"/>
</dbReference>
<protein>
    <recommendedName>
        <fullName evidence="1">F-box domain-containing protein</fullName>
    </recommendedName>
</protein>
<accession>A0A0L0D833</accession>
<evidence type="ECO:0000313" key="2">
    <source>
        <dbReference type="EMBL" id="KNC48365.1"/>
    </source>
</evidence>
<evidence type="ECO:0000259" key="1">
    <source>
        <dbReference type="PROSITE" id="PS50181"/>
    </source>
</evidence>
<dbReference type="PROSITE" id="PS50181">
    <property type="entry name" value="FBOX"/>
    <property type="match status" value="1"/>
</dbReference>
<gene>
    <name evidence="2" type="ORF">AMSG_04814</name>
</gene>
<dbReference type="Gene3D" id="1.20.1280.50">
    <property type="match status" value="1"/>
</dbReference>
<dbReference type="GeneID" id="25564336"/>
<reference evidence="2 3" key="1">
    <citation type="submission" date="2010-05" db="EMBL/GenBank/DDBJ databases">
        <title>The Genome Sequence of Thecamonas trahens ATCC 50062.</title>
        <authorList>
            <consortium name="The Broad Institute Genome Sequencing Platform"/>
            <person name="Russ C."/>
            <person name="Cuomo C."/>
            <person name="Shea T."/>
            <person name="Young S.K."/>
            <person name="Zeng Q."/>
            <person name="Koehrsen M."/>
            <person name="Haas B."/>
            <person name="Borodovsky M."/>
            <person name="Guigo R."/>
            <person name="Alvarado L."/>
            <person name="Berlin A."/>
            <person name="Bochicchio J."/>
            <person name="Borenstein D."/>
            <person name="Chapman S."/>
            <person name="Chen Z."/>
            <person name="Freedman E."/>
            <person name="Gellesch M."/>
            <person name="Goldberg J."/>
            <person name="Griggs A."/>
            <person name="Gujja S."/>
            <person name="Heilman E."/>
            <person name="Heiman D."/>
            <person name="Hepburn T."/>
            <person name="Howarth C."/>
            <person name="Jen D."/>
            <person name="Larson L."/>
            <person name="Mehta T."/>
            <person name="Park D."/>
            <person name="Pearson M."/>
            <person name="Roberts A."/>
            <person name="Saif S."/>
            <person name="Shenoy N."/>
            <person name="Sisk P."/>
            <person name="Stolte C."/>
            <person name="Sykes S."/>
            <person name="Thomson T."/>
            <person name="Walk T."/>
            <person name="White J."/>
            <person name="Yandava C."/>
            <person name="Burger G."/>
            <person name="Gray M.W."/>
            <person name="Holland P.W.H."/>
            <person name="King N."/>
            <person name="Lang F.B.F."/>
            <person name="Roger A.J."/>
            <person name="Ruiz-Trillo I."/>
            <person name="Lander E."/>
            <person name="Nusbaum C."/>
        </authorList>
    </citation>
    <scope>NUCLEOTIDE SEQUENCE [LARGE SCALE GENOMIC DNA]</scope>
    <source>
        <strain evidence="2 3">ATCC 50062</strain>
    </source>
</reference>
<feature type="domain" description="F-box" evidence="1">
    <location>
        <begin position="23"/>
        <end position="69"/>
    </location>
</feature>
<dbReference type="AlphaFoldDB" id="A0A0L0D833"/>
<organism evidence="2 3">
    <name type="scientific">Thecamonas trahens ATCC 50062</name>
    <dbReference type="NCBI Taxonomy" id="461836"/>
    <lineage>
        <taxon>Eukaryota</taxon>
        <taxon>Apusozoa</taxon>
        <taxon>Apusomonadida</taxon>
        <taxon>Apusomonadidae</taxon>
        <taxon>Thecamonas</taxon>
    </lineage>
</organism>
<dbReference type="Proteomes" id="UP000054408">
    <property type="component" value="Unassembled WGS sequence"/>
</dbReference>
<sequence>MPIIGMHIGMEGSGGDGDGVDHALTLVDLPVELLFLVCEFLSPYGVVVLSHVSSLFRRLLADDLLWRAVHRRCFGENPPQSEIEVLDIGLYARMWRVEVANLSPARLFTLKRAKRESPLMVAAWRAWGLALDARTAAEAAVSNVERLRWMIDAALVLWWGEYFDEAAAAAEAAAMEAAALVPTLDTDAIPPWAVADDCSLLDRLPIETTGVPQACQALGLRASADEPTSALAIAAAVLAGYVATTPMARVAHLRRGGELWAAAVTAPGASPPRTAVQRAFELLQCAARVATDAGQAEDALELGQATLAMANAHTEVLGEPGRMYYFLAAAMLAHGAYVDAADHFALYAASGHADRIQYSSSRFLELSILCRALGEGLGAACEALAVAADADARFFDSAAYYRTSHVLGLLNTADMDGMQSYLAHARLPPDSPRCQALRELVRRHMPGHGLGALLGDDEYEYYSDEV</sequence>
<dbReference type="EMBL" id="GL349451">
    <property type="protein sequence ID" value="KNC48365.1"/>
    <property type="molecule type" value="Genomic_DNA"/>
</dbReference>
<keyword evidence="3" id="KW-1185">Reference proteome</keyword>
<dbReference type="RefSeq" id="XP_013758485.1">
    <property type="nucleotide sequence ID" value="XM_013903031.1"/>
</dbReference>
<dbReference type="InterPro" id="IPR036047">
    <property type="entry name" value="F-box-like_dom_sf"/>
</dbReference>